<dbReference type="RefSeq" id="XP_032457576.1">
    <property type="nucleotide sequence ID" value="XM_032601685.1"/>
</dbReference>
<proteinExistence type="predicted"/>
<keyword evidence="3" id="KW-1185">Reference proteome</keyword>
<evidence type="ECO:0000313" key="2">
    <source>
        <dbReference type="EnsemblMetazoa" id="XP_032457576"/>
    </source>
</evidence>
<dbReference type="OrthoDB" id="6750869at2759"/>
<feature type="compositionally biased region" description="Acidic residues" evidence="1">
    <location>
        <begin position="143"/>
        <end position="164"/>
    </location>
</feature>
<sequence>MERASDESENIIEYAQHPCVKRRQQILDFLARPVEPEKMRYTRRSAGGLVTEHFFNQGNPRDRQINEQHNHSDDSSCSSSTTIFPLSTSSSNTNTSVESQDYEADESDFSIQVGRGQRRRIENSSSNNDDLSDYEQEGNQPSEENEEAEEEISKEDDERSETDDNMNYQGVDEEGDEDIQPPGNRFDIFQQYSHYISKYKIEGRRIVLKIRSPPKDGSINPIVWLELVIRDIYSYIISLCNENDMIGVSVRSLNFARGPGGLSLRLVNNFFYNDLWNLISGLAQSNEDFQIDESFILTLTLVNIPNGGRGGSRKRINVDSLAQRSVVSIRNNDNLCLPRALIVGEAFMMYKKFFSNEAIDTWNIVRDSRRGMQKERANLLTINANVVIPANGCGIREIETYQRYYVAKNIVIVIYDSLSFGSGEPPFYDGRPLLNSNSFDVINLLYDARRRHFDTILNLTGAARNRFFCEHCNKSYRYVDEHRCTAKCDKCFCAPTCNSNIDIIKCVECNREFYGQICFDRHKIDGSYKKNNKKICDVVKVCNMCCKRINIYKSKHECGINWCNLCREKHDVNQLCYIQPIGRNVNAQINRKSPKKNLFIFYDF</sequence>
<reference evidence="2" key="1">
    <citation type="submission" date="2021-01" db="UniProtKB">
        <authorList>
            <consortium name="EnsemblMetazoa"/>
        </authorList>
    </citation>
    <scope>IDENTIFICATION</scope>
</reference>
<dbReference type="Proteomes" id="UP000002358">
    <property type="component" value="Unassembled WGS sequence"/>
</dbReference>
<feature type="compositionally biased region" description="Basic and acidic residues" evidence="1">
    <location>
        <begin position="60"/>
        <end position="74"/>
    </location>
</feature>
<protein>
    <submittedName>
        <fullName evidence="2">Uncharacterized protein</fullName>
    </submittedName>
</protein>
<dbReference type="InParanoid" id="A0A7M7R4U8"/>
<dbReference type="EnsemblMetazoa" id="XM_032601685">
    <property type="protein sequence ID" value="XP_032457576"/>
    <property type="gene ID" value="LOC116416620"/>
</dbReference>
<dbReference type="GeneID" id="116416620"/>
<name>A0A7M7R4U8_NASVI</name>
<feature type="region of interest" description="Disordered" evidence="1">
    <location>
        <begin position="51"/>
        <end position="183"/>
    </location>
</feature>
<evidence type="ECO:0000256" key="1">
    <source>
        <dbReference type="SAM" id="MobiDB-lite"/>
    </source>
</evidence>
<feature type="compositionally biased region" description="Low complexity" evidence="1">
    <location>
        <begin position="87"/>
        <end position="96"/>
    </location>
</feature>
<dbReference type="AlphaFoldDB" id="A0A7M7R4U8"/>
<organism evidence="2 3">
    <name type="scientific">Nasonia vitripennis</name>
    <name type="common">Parasitic wasp</name>
    <dbReference type="NCBI Taxonomy" id="7425"/>
    <lineage>
        <taxon>Eukaryota</taxon>
        <taxon>Metazoa</taxon>
        <taxon>Ecdysozoa</taxon>
        <taxon>Arthropoda</taxon>
        <taxon>Hexapoda</taxon>
        <taxon>Insecta</taxon>
        <taxon>Pterygota</taxon>
        <taxon>Neoptera</taxon>
        <taxon>Endopterygota</taxon>
        <taxon>Hymenoptera</taxon>
        <taxon>Apocrita</taxon>
        <taxon>Proctotrupomorpha</taxon>
        <taxon>Chalcidoidea</taxon>
        <taxon>Pteromalidae</taxon>
        <taxon>Pteromalinae</taxon>
        <taxon>Nasonia</taxon>
    </lineage>
</organism>
<evidence type="ECO:0000313" key="3">
    <source>
        <dbReference type="Proteomes" id="UP000002358"/>
    </source>
</evidence>
<accession>A0A7M7R4U8</accession>